<evidence type="ECO:0000256" key="3">
    <source>
        <dbReference type="ARBA" id="ARBA00023163"/>
    </source>
</evidence>
<dbReference type="PANTHER" id="PTHR44688:SF16">
    <property type="entry name" value="DNA-BINDING TRANSCRIPTIONAL ACTIVATOR DEVR_DOSR"/>
    <property type="match status" value="1"/>
</dbReference>
<dbReference type="Pfam" id="PF00196">
    <property type="entry name" value="GerE"/>
    <property type="match status" value="1"/>
</dbReference>
<dbReference type="InterPro" id="IPR016032">
    <property type="entry name" value="Sig_transdc_resp-reg_C-effctor"/>
</dbReference>
<dbReference type="PROSITE" id="PS00622">
    <property type="entry name" value="HTH_LUXR_1"/>
    <property type="match status" value="1"/>
</dbReference>
<dbReference type="AlphaFoldDB" id="A0A4R6PPI9"/>
<dbReference type="CDD" id="cd06170">
    <property type="entry name" value="LuxR_C_like"/>
    <property type="match status" value="1"/>
</dbReference>
<proteinExistence type="predicted"/>
<evidence type="ECO:0000256" key="1">
    <source>
        <dbReference type="ARBA" id="ARBA00023015"/>
    </source>
</evidence>
<evidence type="ECO:0000256" key="2">
    <source>
        <dbReference type="ARBA" id="ARBA00023125"/>
    </source>
</evidence>
<sequence length="220" mass="24625">MHHIILAISNPFTSAGMASILEDGLSHSIETVTSMMQLRTACHKHDDAIVVLCSQLGKDSTVEVWRRLVRRFKELRLIVWGKTYQDVLDFQCSVPHVDGYLLESSTGQELKEAVLAIKHGGVYVAAPVACYLAKNPHLDRSTPMVDKLSERELQVAQMISRGVKVSEIADHLNISSKTINTFRYRIFSKLGVQGDVQLTHLAISNGLVEVKQQRDYDARI</sequence>
<dbReference type="GO" id="GO:0003677">
    <property type="term" value="F:DNA binding"/>
    <property type="evidence" value="ECO:0007669"/>
    <property type="project" value="UniProtKB-KW"/>
</dbReference>
<dbReference type="PANTHER" id="PTHR44688">
    <property type="entry name" value="DNA-BINDING TRANSCRIPTIONAL ACTIVATOR DEVR_DOSR"/>
    <property type="match status" value="1"/>
</dbReference>
<dbReference type="InterPro" id="IPR000792">
    <property type="entry name" value="Tscrpt_reg_LuxR_C"/>
</dbReference>
<dbReference type="GO" id="GO:0006355">
    <property type="term" value="P:regulation of DNA-templated transcription"/>
    <property type="evidence" value="ECO:0007669"/>
    <property type="project" value="InterPro"/>
</dbReference>
<dbReference type="Gene3D" id="3.40.50.2300">
    <property type="match status" value="1"/>
</dbReference>
<organism evidence="5 6">
    <name type="scientific">Idiomarina aquatica</name>
    <dbReference type="NCBI Taxonomy" id="1327752"/>
    <lineage>
        <taxon>Bacteria</taxon>
        <taxon>Pseudomonadati</taxon>
        <taxon>Pseudomonadota</taxon>
        <taxon>Gammaproteobacteria</taxon>
        <taxon>Alteromonadales</taxon>
        <taxon>Idiomarinaceae</taxon>
        <taxon>Idiomarina</taxon>
    </lineage>
</organism>
<gene>
    <name evidence="5" type="ORF">DEU29_101185</name>
</gene>
<reference evidence="5 6" key="1">
    <citation type="submission" date="2019-03" db="EMBL/GenBank/DDBJ databases">
        <title>Freshwater and sediment microbial communities from various areas in North America, analyzing microbe dynamics in response to fracking.</title>
        <authorList>
            <person name="Lamendella R."/>
        </authorList>
    </citation>
    <scope>NUCLEOTIDE SEQUENCE [LARGE SCALE GENOMIC DNA]</scope>
    <source>
        <strain evidence="5 6">18_TX</strain>
    </source>
</reference>
<evidence type="ECO:0000313" key="6">
    <source>
        <dbReference type="Proteomes" id="UP000295531"/>
    </source>
</evidence>
<dbReference type="OrthoDB" id="9796655at2"/>
<keyword evidence="3" id="KW-0804">Transcription</keyword>
<feature type="domain" description="HTH luxR-type" evidence="4">
    <location>
        <begin position="141"/>
        <end position="206"/>
    </location>
</feature>
<keyword evidence="6" id="KW-1185">Reference proteome</keyword>
<keyword evidence="1" id="KW-0805">Transcription regulation</keyword>
<evidence type="ECO:0000259" key="4">
    <source>
        <dbReference type="PROSITE" id="PS50043"/>
    </source>
</evidence>
<comment type="caution">
    <text evidence="5">The sequence shown here is derived from an EMBL/GenBank/DDBJ whole genome shotgun (WGS) entry which is preliminary data.</text>
</comment>
<accession>A0A4R6PPI9</accession>
<keyword evidence="2" id="KW-0238">DNA-binding</keyword>
<dbReference type="PROSITE" id="PS50043">
    <property type="entry name" value="HTH_LUXR_2"/>
    <property type="match status" value="1"/>
</dbReference>
<dbReference type="SMART" id="SM00421">
    <property type="entry name" value="HTH_LUXR"/>
    <property type="match status" value="1"/>
</dbReference>
<dbReference type="RefSeq" id="WP_133538313.1">
    <property type="nucleotide sequence ID" value="NZ_SNXI01000001.1"/>
</dbReference>
<dbReference type="SUPFAM" id="SSF46894">
    <property type="entry name" value="C-terminal effector domain of the bipartite response regulators"/>
    <property type="match status" value="1"/>
</dbReference>
<dbReference type="EMBL" id="SNXI01000001">
    <property type="protein sequence ID" value="TDP40639.1"/>
    <property type="molecule type" value="Genomic_DNA"/>
</dbReference>
<name>A0A4R6PPI9_9GAMM</name>
<dbReference type="PRINTS" id="PR00038">
    <property type="entry name" value="HTHLUXR"/>
</dbReference>
<evidence type="ECO:0000313" key="5">
    <source>
        <dbReference type="EMBL" id="TDP40639.1"/>
    </source>
</evidence>
<protein>
    <submittedName>
        <fullName evidence="5">LuxR family two component transcriptional regulator</fullName>
    </submittedName>
</protein>
<dbReference type="Proteomes" id="UP000295531">
    <property type="component" value="Unassembled WGS sequence"/>
</dbReference>